<organism evidence="2 3">
    <name type="scientific">Botryosphaeria dothidea</name>
    <dbReference type="NCBI Taxonomy" id="55169"/>
    <lineage>
        <taxon>Eukaryota</taxon>
        <taxon>Fungi</taxon>
        <taxon>Dikarya</taxon>
        <taxon>Ascomycota</taxon>
        <taxon>Pezizomycotina</taxon>
        <taxon>Dothideomycetes</taxon>
        <taxon>Dothideomycetes incertae sedis</taxon>
        <taxon>Botryosphaeriales</taxon>
        <taxon>Botryosphaeriaceae</taxon>
        <taxon>Botryosphaeria</taxon>
    </lineage>
</organism>
<protein>
    <recommendedName>
        <fullName evidence="4">Gnat family protein</fullName>
    </recommendedName>
</protein>
<dbReference type="AlphaFoldDB" id="A0A8H4J2K0"/>
<reference evidence="2" key="1">
    <citation type="submission" date="2020-04" db="EMBL/GenBank/DDBJ databases">
        <title>Genome Assembly and Annotation of Botryosphaeria dothidea sdau 11-99, a Latent Pathogen of Apple Fruit Ring Rot in China.</title>
        <authorList>
            <person name="Yu C."/>
            <person name="Diao Y."/>
            <person name="Lu Q."/>
            <person name="Zhao J."/>
            <person name="Cui S."/>
            <person name="Peng C."/>
            <person name="He B."/>
            <person name="Liu H."/>
        </authorList>
    </citation>
    <scope>NUCLEOTIDE SEQUENCE [LARGE SCALE GENOMIC DNA]</scope>
    <source>
        <strain evidence="2">Sdau11-99</strain>
    </source>
</reference>
<proteinExistence type="predicted"/>
<evidence type="ECO:0000313" key="3">
    <source>
        <dbReference type="Proteomes" id="UP000572817"/>
    </source>
</evidence>
<dbReference type="InterPro" id="IPR053225">
    <property type="entry name" value="Acyl-CoA_N-acyltransferase"/>
</dbReference>
<evidence type="ECO:0000313" key="2">
    <source>
        <dbReference type="EMBL" id="KAF4309588.1"/>
    </source>
</evidence>
<comment type="caution">
    <text evidence="2">The sequence shown here is derived from an EMBL/GenBank/DDBJ whole genome shotgun (WGS) entry which is preliminary data.</text>
</comment>
<gene>
    <name evidence="2" type="ORF">GTA08_BOTSDO02532</name>
</gene>
<feature type="region of interest" description="Disordered" evidence="1">
    <location>
        <begin position="1"/>
        <end position="21"/>
    </location>
</feature>
<evidence type="ECO:0000256" key="1">
    <source>
        <dbReference type="SAM" id="MobiDB-lite"/>
    </source>
</evidence>
<dbReference type="PANTHER" id="PTHR20958">
    <property type="entry name" value="GLYCINE N-ACYLTRANSFERASE-LIKE PROTEIN"/>
    <property type="match status" value="1"/>
</dbReference>
<evidence type="ECO:0008006" key="4">
    <source>
        <dbReference type="Google" id="ProtNLM"/>
    </source>
</evidence>
<dbReference type="InterPro" id="IPR016181">
    <property type="entry name" value="Acyl_CoA_acyltransferase"/>
</dbReference>
<dbReference type="SUPFAM" id="SSF55729">
    <property type="entry name" value="Acyl-CoA N-acyltransferases (Nat)"/>
    <property type="match status" value="1"/>
</dbReference>
<dbReference type="Proteomes" id="UP000572817">
    <property type="component" value="Unassembled WGS sequence"/>
</dbReference>
<name>A0A8H4J2K0_9PEZI</name>
<dbReference type="OrthoDB" id="61870at2759"/>
<accession>A0A8H4J2K0</accession>
<dbReference type="EMBL" id="WWBZ02000016">
    <property type="protein sequence ID" value="KAF4309588.1"/>
    <property type="molecule type" value="Genomic_DNA"/>
</dbReference>
<sequence length="383" mass="40930">MAISPEKGFNPPSTLPAVYDHTDSPEKTLLPHLRPNLPYTMPLYRRIQFGHLSPHAHILATIPIPNQQENEASATNGANDAPAPACFAAAYVDRSRRPETECWIYLSQDDPAHAAPTACTCKESHLPALLAHVSTLPYSALPPAQLADVWAAVRAAGAAETAARHHAHTAAPAARYLENLDRPALLKVGAMHAGGVEWARARGWLDGDGVGSLFAYRKYLFRHGSGGGGKGGEGPALPEGLRWGRVKSDADIALVRSRTAIPKTHATLRRLPSVAVFPEEEGGEAAGPVAWVFLGVEGNLSTLHVEPGYRGRGLAKAIGVKLLRESVSAFGEELGGLAHADVALENKESNGVCKSLGGIDEGWHVYWVRIDLDRVRAQVDGTQ</sequence>
<dbReference type="PANTHER" id="PTHR20958:SF6">
    <property type="entry name" value="GLYCINE N-ACYLTRANSFERASE-LIKE PROTEIN"/>
    <property type="match status" value="1"/>
</dbReference>
<keyword evidence="3" id="KW-1185">Reference proteome</keyword>
<dbReference type="Gene3D" id="3.40.630.30">
    <property type="match status" value="1"/>
</dbReference>